<reference evidence="4 5" key="1">
    <citation type="submission" date="2019-02" db="EMBL/GenBank/DDBJ databases">
        <title>Deep-cultivation of Planctomycetes and their phenomic and genomic characterization uncovers novel biology.</title>
        <authorList>
            <person name="Wiegand S."/>
            <person name="Jogler M."/>
            <person name="Boedeker C."/>
            <person name="Pinto D."/>
            <person name="Vollmers J."/>
            <person name="Rivas-Marin E."/>
            <person name="Kohn T."/>
            <person name="Peeters S.H."/>
            <person name="Heuer A."/>
            <person name="Rast P."/>
            <person name="Oberbeckmann S."/>
            <person name="Bunk B."/>
            <person name="Jeske O."/>
            <person name="Meyerdierks A."/>
            <person name="Storesund J.E."/>
            <person name="Kallscheuer N."/>
            <person name="Luecker S."/>
            <person name="Lage O.M."/>
            <person name="Pohl T."/>
            <person name="Merkel B.J."/>
            <person name="Hornburger P."/>
            <person name="Mueller R.-W."/>
            <person name="Bruemmer F."/>
            <person name="Labrenz M."/>
            <person name="Spormann A.M."/>
            <person name="Op den Camp H."/>
            <person name="Overmann J."/>
            <person name="Amann R."/>
            <person name="Jetten M.S.M."/>
            <person name="Mascher T."/>
            <person name="Medema M.H."/>
            <person name="Devos D.P."/>
            <person name="Kaster A.-K."/>
            <person name="Ovreas L."/>
            <person name="Rohde M."/>
            <person name="Galperin M.Y."/>
            <person name="Jogler C."/>
        </authorList>
    </citation>
    <scope>NUCLEOTIDE SEQUENCE [LARGE SCALE GENOMIC DNA]</scope>
    <source>
        <strain evidence="4 5">Pla85_3_4</strain>
    </source>
</reference>
<evidence type="ECO:0000256" key="1">
    <source>
        <dbReference type="SAM" id="MobiDB-lite"/>
    </source>
</evidence>
<dbReference type="EMBL" id="CP036433">
    <property type="protein sequence ID" value="QDU95662.1"/>
    <property type="molecule type" value="Genomic_DNA"/>
</dbReference>
<dbReference type="AlphaFoldDB" id="A0A518DUY9"/>
<feature type="chain" id="PRO_5022226888" evidence="3">
    <location>
        <begin position="21"/>
        <end position="739"/>
    </location>
</feature>
<feature type="transmembrane region" description="Helical" evidence="2">
    <location>
        <begin position="436"/>
        <end position="457"/>
    </location>
</feature>
<dbReference type="PROSITE" id="PS50818">
    <property type="entry name" value="INTEIN_C_TER"/>
    <property type="match status" value="1"/>
</dbReference>
<accession>A0A518DUY9</accession>
<keyword evidence="2" id="KW-0812">Transmembrane</keyword>
<dbReference type="InterPro" id="IPR036844">
    <property type="entry name" value="Hint_dom_sf"/>
</dbReference>
<dbReference type="KEGG" id="lcre:Pla8534_34790"/>
<evidence type="ECO:0000313" key="4">
    <source>
        <dbReference type="EMBL" id="QDU95662.1"/>
    </source>
</evidence>
<evidence type="ECO:0000256" key="2">
    <source>
        <dbReference type="SAM" id="Phobius"/>
    </source>
</evidence>
<feature type="region of interest" description="Disordered" evidence="1">
    <location>
        <begin position="314"/>
        <end position="334"/>
    </location>
</feature>
<feature type="signal peptide" evidence="3">
    <location>
        <begin position="1"/>
        <end position="20"/>
    </location>
</feature>
<evidence type="ECO:0000313" key="5">
    <source>
        <dbReference type="Proteomes" id="UP000317648"/>
    </source>
</evidence>
<protein>
    <submittedName>
        <fullName evidence="4">Uncharacterized protein</fullName>
    </submittedName>
</protein>
<dbReference type="Proteomes" id="UP000317648">
    <property type="component" value="Chromosome"/>
</dbReference>
<keyword evidence="2" id="KW-1133">Transmembrane helix</keyword>
<dbReference type="SUPFAM" id="SSF51294">
    <property type="entry name" value="Hedgehog/intein (Hint) domain"/>
    <property type="match status" value="1"/>
</dbReference>
<keyword evidence="3" id="KW-0732">Signal</keyword>
<gene>
    <name evidence="4" type="ORF">Pla8534_34790</name>
</gene>
<dbReference type="OrthoDB" id="291011at2"/>
<dbReference type="Gene3D" id="2.170.16.10">
    <property type="entry name" value="Hedgehog/Intein (Hint) domain"/>
    <property type="match status" value="1"/>
</dbReference>
<proteinExistence type="predicted"/>
<sequence length="739" mass="80266" precursor="true">MALDKAAVAAVLAQALATVAAITELGKAQRADQLKFETERLAAVAPVQKEIFAARLATVRQLADSVLLDRVSALQSEVAHQARVRNAQVDGLASLVAAQAQFNMVMASKNLLDFVDVEPQRYANAKFFDFINLEYLSQNWRLILQNIDVVKEVASYLYGVADGLTSGALSAVATSLNIDTSSLTSSWAYTYGFVQGIVSQIILTSGVSGSCGVLFWVFKAVDIIHAAAVIHQKVVKFNQTGELGWMDAVELAFVTMAVLRMPQCFIAGTQVLVADHVLEVAAETTEDLLALLLPSLTIAAGAATLAGVGLAIHRRKKQQDGRPPGGPPRRSTTQNLLENGAQLMDDLVDDVLYGFDASPAPQLAGLPVDWEDFMDDALRQATQAPLPATTPAPRPSFSFDEPETPAAFTSAPSTVTETGHPSISSDSSSREKSSRWLNGGILCSLLLTLLFGSAWAWNANREKPAPTVTSKTVYTTRNIEDIKPGDTVVSFNEETSENERKPVTDTFDRVSDHLRILEIETANGELQTLETTDEHPVFTPLSGWVNAGDLQVGDTVFDHQHQTATVRRTRCEPYPDGVAVYNFTVEDNHTYFVREYGSETSPVLVHNAKCSGAKLVEQGRDARGRFLPKKGGEIIPGSRAVDTVEDIFKKRKGYEILGLEISFVNPATGQLRRYDLVVRTPGRKIIGIEVKSGTASRNAAQRPFDKLVNSRSSALRATGRKAAELNVTNINKVLLYRVP</sequence>
<keyword evidence="5" id="KW-1185">Reference proteome</keyword>
<dbReference type="CDD" id="cd00081">
    <property type="entry name" value="Hint"/>
    <property type="match status" value="1"/>
</dbReference>
<feature type="compositionally biased region" description="Polar residues" evidence="1">
    <location>
        <begin position="410"/>
        <end position="421"/>
    </location>
</feature>
<keyword evidence="2" id="KW-0472">Membrane</keyword>
<organism evidence="4 5">
    <name type="scientific">Lignipirellula cremea</name>
    <dbReference type="NCBI Taxonomy" id="2528010"/>
    <lineage>
        <taxon>Bacteria</taxon>
        <taxon>Pseudomonadati</taxon>
        <taxon>Planctomycetota</taxon>
        <taxon>Planctomycetia</taxon>
        <taxon>Pirellulales</taxon>
        <taxon>Pirellulaceae</taxon>
        <taxon>Lignipirellula</taxon>
    </lineage>
</organism>
<feature type="transmembrane region" description="Helical" evidence="2">
    <location>
        <begin position="288"/>
        <end position="312"/>
    </location>
</feature>
<dbReference type="InterPro" id="IPR030934">
    <property type="entry name" value="Intein_C"/>
</dbReference>
<feature type="region of interest" description="Disordered" evidence="1">
    <location>
        <begin position="385"/>
        <end position="431"/>
    </location>
</feature>
<dbReference type="Pfam" id="PF07591">
    <property type="entry name" value="PT-HINT"/>
    <property type="match status" value="1"/>
</dbReference>
<evidence type="ECO:0000256" key="3">
    <source>
        <dbReference type="SAM" id="SignalP"/>
    </source>
</evidence>
<name>A0A518DUY9_9BACT</name>
<dbReference type="NCBIfam" id="TIGR01443">
    <property type="entry name" value="intein_Cterm"/>
    <property type="match status" value="1"/>
</dbReference>
<dbReference type="RefSeq" id="WP_145054371.1">
    <property type="nucleotide sequence ID" value="NZ_CP036433.1"/>
</dbReference>